<name>A0A067D572_SAPPC</name>
<reference evidence="1 2" key="1">
    <citation type="journal article" date="2013" name="PLoS Genet.">
        <title>Distinctive expansion of potential virulence genes in the genome of the oomycete fish pathogen Saprolegnia parasitica.</title>
        <authorList>
            <person name="Jiang R.H."/>
            <person name="de Bruijn I."/>
            <person name="Haas B.J."/>
            <person name="Belmonte R."/>
            <person name="Lobach L."/>
            <person name="Christie J."/>
            <person name="van den Ackerveken G."/>
            <person name="Bottin A."/>
            <person name="Bulone V."/>
            <person name="Diaz-Moreno S.M."/>
            <person name="Dumas B."/>
            <person name="Fan L."/>
            <person name="Gaulin E."/>
            <person name="Govers F."/>
            <person name="Grenville-Briggs L.J."/>
            <person name="Horner N.R."/>
            <person name="Levin J.Z."/>
            <person name="Mammella M."/>
            <person name="Meijer H.J."/>
            <person name="Morris P."/>
            <person name="Nusbaum C."/>
            <person name="Oome S."/>
            <person name="Phillips A.J."/>
            <person name="van Rooyen D."/>
            <person name="Rzeszutek E."/>
            <person name="Saraiva M."/>
            <person name="Secombes C.J."/>
            <person name="Seidl M.F."/>
            <person name="Snel B."/>
            <person name="Stassen J.H."/>
            <person name="Sykes S."/>
            <person name="Tripathy S."/>
            <person name="van den Berg H."/>
            <person name="Vega-Arreguin J.C."/>
            <person name="Wawra S."/>
            <person name="Young S.K."/>
            <person name="Zeng Q."/>
            <person name="Dieguez-Uribeondo J."/>
            <person name="Russ C."/>
            <person name="Tyler B.M."/>
            <person name="van West P."/>
        </authorList>
    </citation>
    <scope>NUCLEOTIDE SEQUENCE [LARGE SCALE GENOMIC DNA]</scope>
    <source>
        <strain evidence="1 2">CBS 223.65</strain>
    </source>
</reference>
<proteinExistence type="predicted"/>
<keyword evidence="2" id="KW-1185">Reference proteome</keyword>
<dbReference type="RefSeq" id="XP_012195019.1">
    <property type="nucleotide sequence ID" value="XM_012339629.1"/>
</dbReference>
<evidence type="ECO:0000313" key="2">
    <source>
        <dbReference type="Proteomes" id="UP000030745"/>
    </source>
</evidence>
<dbReference type="KEGG" id="spar:SPRG_01412"/>
<protein>
    <submittedName>
        <fullName evidence="1">Uncharacterized protein</fullName>
    </submittedName>
</protein>
<sequence length="66" mass="7316">MRDSIFFRILAPPESRSFLARRDGKIRSAVMTSCLARLAWGPKAAVVSPRGTKKHSRAFVLSSKTP</sequence>
<gene>
    <name evidence="1" type="ORF">SPRG_01412</name>
</gene>
<evidence type="ECO:0000313" key="1">
    <source>
        <dbReference type="EMBL" id="KDO34142.1"/>
    </source>
</evidence>
<dbReference type="AlphaFoldDB" id="A0A067D572"/>
<accession>A0A067D572</accession>
<dbReference type="GeneID" id="24124005"/>
<dbReference type="EMBL" id="KK583191">
    <property type="protein sequence ID" value="KDO34142.1"/>
    <property type="molecule type" value="Genomic_DNA"/>
</dbReference>
<dbReference type="Proteomes" id="UP000030745">
    <property type="component" value="Unassembled WGS sequence"/>
</dbReference>
<dbReference type="VEuPathDB" id="FungiDB:SPRG_01412"/>
<organism evidence="1 2">
    <name type="scientific">Saprolegnia parasitica (strain CBS 223.65)</name>
    <dbReference type="NCBI Taxonomy" id="695850"/>
    <lineage>
        <taxon>Eukaryota</taxon>
        <taxon>Sar</taxon>
        <taxon>Stramenopiles</taxon>
        <taxon>Oomycota</taxon>
        <taxon>Saprolegniomycetes</taxon>
        <taxon>Saprolegniales</taxon>
        <taxon>Saprolegniaceae</taxon>
        <taxon>Saprolegnia</taxon>
    </lineage>
</organism>